<feature type="region of interest" description="Disordered" evidence="2">
    <location>
        <begin position="172"/>
        <end position="193"/>
    </location>
</feature>
<protein>
    <submittedName>
        <fullName evidence="5">DUF3456 domain-containing protein</fullName>
    </submittedName>
</protein>
<dbReference type="WormBase" id="F01F1.15">
    <property type="protein sequence ID" value="CE26884"/>
    <property type="gene ID" value="WBGene00017169"/>
</dbReference>
<evidence type="ECO:0000313" key="6">
    <source>
        <dbReference type="Proteomes" id="UP000001940"/>
    </source>
</evidence>
<reference evidence="5 6" key="1">
    <citation type="journal article" date="1998" name="Science">
        <title>Genome sequence of the nematode C. elegans: a platform for investigating biology.</title>
        <authorList>
            <consortium name="The C. elegans sequencing consortium"/>
            <person name="Sulson J.E."/>
            <person name="Waterston R."/>
        </authorList>
    </citation>
    <scope>NUCLEOTIDE SEQUENCE [LARGE SCALE GENOMIC DNA]</scope>
    <source>
        <strain evidence="5 6">Bristol N2</strain>
    </source>
</reference>
<dbReference type="GO" id="GO:0005783">
    <property type="term" value="C:endoplasmic reticulum"/>
    <property type="evidence" value="ECO:0000318"/>
    <property type="project" value="GO_Central"/>
</dbReference>
<dbReference type="AlphaFoldDB" id="Q95QN1"/>
<accession>Q95QN1</accession>
<feature type="signal peptide" evidence="3">
    <location>
        <begin position="1"/>
        <end position="18"/>
    </location>
</feature>
<feature type="chain" id="PRO_5004322146" evidence="3">
    <location>
        <begin position="19"/>
        <end position="193"/>
    </location>
</feature>
<feature type="compositionally biased region" description="Acidic residues" evidence="2">
    <location>
        <begin position="176"/>
        <end position="187"/>
    </location>
</feature>
<dbReference type="OrthoDB" id="192915at2759"/>
<gene>
    <name evidence="5" type="ORF">CELE_F01F1.15</name>
    <name evidence="5 7" type="ORF">F01F1.15</name>
</gene>
<evidence type="ECO:0000256" key="1">
    <source>
        <dbReference type="ARBA" id="ARBA00007285"/>
    </source>
</evidence>
<evidence type="ECO:0007829" key="8">
    <source>
        <dbReference type="PeptideAtlas" id="Q95QN1"/>
    </source>
</evidence>
<evidence type="ECO:0000259" key="4">
    <source>
        <dbReference type="Pfam" id="PF11938"/>
    </source>
</evidence>
<name>Q95QN1_CAEEL</name>
<keyword evidence="8" id="KW-1267">Proteomics identification</keyword>
<dbReference type="FunCoup" id="Q95QN1">
    <property type="interactions" value="1465"/>
</dbReference>
<dbReference type="eggNOG" id="KOG3782">
    <property type="taxonomic scope" value="Eukaryota"/>
</dbReference>
<dbReference type="PaxDb" id="6239-F01F1.15.1"/>
<dbReference type="PANTHER" id="PTHR13341">
    <property type="entry name" value="MIR-INTERACTING SAPOSIN-LIKE PROTEIN"/>
    <property type="match status" value="1"/>
</dbReference>
<dbReference type="InterPro" id="IPR042415">
    <property type="entry name" value="CNPY"/>
</dbReference>
<comment type="similarity">
    <text evidence="1">Belongs to the canopy family.</text>
</comment>
<dbReference type="UCSC" id="F01F1.15.1">
    <property type="organism name" value="c. elegans"/>
</dbReference>
<evidence type="ECO:0000313" key="5">
    <source>
        <dbReference type="EMBL" id="CCD66000.1"/>
    </source>
</evidence>
<keyword evidence="6" id="KW-1185">Reference proteome</keyword>
<dbReference type="InParanoid" id="Q95QN1"/>
<dbReference type="Pfam" id="PF11938">
    <property type="entry name" value="DUF3456"/>
    <property type="match status" value="1"/>
</dbReference>
<sequence>MHFVSTLVCLISLSGIQSASVSSLECGACSLLVTHFELKIAAVDPKKKIEVGSFRVSPTGDQKGLKEIGYARSESHLTEIIEHACDDAKHYKLVVNTITGKSVYVHNDATHLKGDESPKMRYNLQNACNDFIDSHEDELLGFLKTAHQDPVKQFCQGEMGACTAVDVAPLPAAPEEPMDLSDIPDDEIDRKEL</sequence>
<dbReference type="PANTHER" id="PTHR13341:SF2">
    <property type="entry name" value="PROTEIN SEELE"/>
    <property type="match status" value="1"/>
</dbReference>
<dbReference type="PeptideAtlas" id="Q95QN1"/>
<dbReference type="Bgee" id="WBGene00017169">
    <property type="expression patterns" value="Expressed in pharyngeal muscle cell (C elegans) and 4 other cell types or tissues"/>
</dbReference>
<evidence type="ECO:0000256" key="3">
    <source>
        <dbReference type="SAM" id="SignalP"/>
    </source>
</evidence>
<dbReference type="STRING" id="6239.F01F1.15.2"/>
<feature type="domain" description="DUF3456" evidence="4">
    <location>
        <begin position="25"/>
        <end position="162"/>
    </location>
</feature>
<organism evidence="5 6">
    <name type="scientific">Caenorhabditis elegans</name>
    <dbReference type="NCBI Taxonomy" id="6239"/>
    <lineage>
        <taxon>Eukaryota</taxon>
        <taxon>Metazoa</taxon>
        <taxon>Ecdysozoa</taxon>
        <taxon>Nematoda</taxon>
        <taxon>Chromadorea</taxon>
        <taxon>Rhabditida</taxon>
        <taxon>Rhabditina</taxon>
        <taxon>Rhabditomorpha</taxon>
        <taxon>Rhabditoidea</taxon>
        <taxon>Rhabditidae</taxon>
        <taxon>Peloderinae</taxon>
        <taxon>Caenorhabditis</taxon>
    </lineage>
</organism>
<evidence type="ECO:0000256" key="2">
    <source>
        <dbReference type="SAM" id="MobiDB-lite"/>
    </source>
</evidence>
<dbReference type="InterPro" id="IPR021852">
    <property type="entry name" value="DUF3456"/>
</dbReference>
<dbReference type="PRO" id="PR:Q95QN1"/>
<dbReference type="OMA" id="NACNDFI"/>
<evidence type="ECO:0000313" key="7">
    <source>
        <dbReference type="WormBase" id="F01F1.15"/>
    </source>
</evidence>
<dbReference type="EMBL" id="BX284603">
    <property type="protein sequence ID" value="CCD66000.1"/>
    <property type="molecule type" value="Genomic_DNA"/>
</dbReference>
<dbReference type="HOGENOM" id="CLU_095726_2_1_1"/>
<proteinExistence type="evidence at protein level"/>
<keyword evidence="3" id="KW-0732">Signal</keyword>
<dbReference type="PhylomeDB" id="Q95QN1"/>
<dbReference type="AGR" id="WB:WBGene00017169"/>
<dbReference type="Proteomes" id="UP000001940">
    <property type="component" value="Chromosome III"/>
</dbReference>